<dbReference type="EMBL" id="LAZR01002003">
    <property type="protein sequence ID" value="KKN35889.1"/>
    <property type="molecule type" value="Genomic_DNA"/>
</dbReference>
<reference evidence="2" key="1">
    <citation type="journal article" date="2015" name="Nature">
        <title>Complex archaea that bridge the gap between prokaryotes and eukaryotes.</title>
        <authorList>
            <person name="Spang A."/>
            <person name="Saw J.H."/>
            <person name="Jorgensen S.L."/>
            <person name="Zaremba-Niedzwiedzka K."/>
            <person name="Martijn J."/>
            <person name="Lind A.E."/>
            <person name="van Eijk R."/>
            <person name="Schleper C."/>
            <person name="Guy L."/>
            <person name="Ettema T.J."/>
        </authorList>
    </citation>
    <scope>NUCLEOTIDE SEQUENCE</scope>
</reference>
<feature type="non-terminal residue" evidence="2">
    <location>
        <position position="72"/>
    </location>
</feature>
<name>A0A0F9Q098_9ZZZZ</name>
<evidence type="ECO:0000256" key="1">
    <source>
        <dbReference type="SAM" id="MobiDB-lite"/>
    </source>
</evidence>
<proteinExistence type="predicted"/>
<dbReference type="AlphaFoldDB" id="A0A0F9Q098"/>
<feature type="region of interest" description="Disordered" evidence="1">
    <location>
        <begin position="1"/>
        <end position="44"/>
    </location>
</feature>
<feature type="compositionally biased region" description="Polar residues" evidence="1">
    <location>
        <begin position="1"/>
        <end position="15"/>
    </location>
</feature>
<protein>
    <submittedName>
        <fullName evidence="2">Uncharacterized protein</fullName>
    </submittedName>
</protein>
<accession>A0A0F9Q098</accession>
<gene>
    <name evidence="2" type="ORF">LCGC14_0778930</name>
</gene>
<comment type="caution">
    <text evidence="2">The sequence shown here is derived from an EMBL/GenBank/DDBJ whole genome shotgun (WGS) entry which is preliminary data.</text>
</comment>
<sequence length="72" mass="7703">MVAVSRNQQTASTPASHVKHTPAQGGLSTGRAKGDIPESIPVSWTPEKEQQLNYLLALGDADYNVDLALYPP</sequence>
<evidence type="ECO:0000313" key="2">
    <source>
        <dbReference type="EMBL" id="KKN35889.1"/>
    </source>
</evidence>
<organism evidence="2">
    <name type="scientific">marine sediment metagenome</name>
    <dbReference type="NCBI Taxonomy" id="412755"/>
    <lineage>
        <taxon>unclassified sequences</taxon>
        <taxon>metagenomes</taxon>
        <taxon>ecological metagenomes</taxon>
    </lineage>
</organism>